<dbReference type="GO" id="GO:0032040">
    <property type="term" value="C:small-subunit processome"/>
    <property type="evidence" value="ECO:0007669"/>
    <property type="project" value="TreeGrafter"/>
</dbReference>
<name>A0A077WNV2_9FUNG</name>
<dbReference type="SMART" id="SM00386">
    <property type="entry name" value="HAT"/>
    <property type="match status" value="5"/>
</dbReference>
<evidence type="ECO:0000256" key="5">
    <source>
        <dbReference type="ARBA" id="ARBA00023242"/>
    </source>
</evidence>
<evidence type="ECO:0000256" key="3">
    <source>
        <dbReference type="ARBA" id="ARBA00022552"/>
    </source>
</evidence>
<dbReference type="PANTHER" id="PTHR23271:SF1">
    <property type="entry name" value="U3 SMALL NUCLEOLAR RNA-ASSOCIATED PROTEIN 6 HOMOLOG"/>
    <property type="match status" value="1"/>
</dbReference>
<evidence type="ECO:0000259" key="6">
    <source>
        <dbReference type="Pfam" id="PF08640"/>
    </source>
</evidence>
<protein>
    <recommendedName>
        <fullName evidence="9">U3 small nucleolar RNA-associated protein 6</fullName>
    </recommendedName>
</protein>
<accession>A0A077WNV2</accession>
<dbReference type="GO" id="GO:0000462">
    <property type="term" value="P:maturation of SSU-rRNA from tricistronic rRNA transcript (SSU-rRNA, 5.8S rRNA, LSU-rRNA)"/>
    <property type="evidence" value="ECO:0007669"/>
    <property type="project" value="InterPro"/>
</dbReference>
<evidence type="ECO:0000259" key="7">
    <source>
        <dbReference type="Pfam" id="PF24892"/>
    </source>
</evidence>
<keyword evidence="4" id="KW-0677">Repeat</keyword>
<dbReference type="GO" id="GO:0034388">
    <property type="term" value="C:Pwp2p-containing subcomplex of 90S preribosome"/>
    <property type="evidence" value="ECO:0007669"/>
    <property type="project" value="TreeGrafter"/>
</dbReference>
<comment type="similarity">
    <text evidence="2">Belongs to the UTP6 family.</text>
</comment>
<proteinExistence type="inferred from homology"/>
<comment type="subcellular location">
    <subcellularLocation>
        <location evidence="1">Nucleus</location>
        <location evidence="1">Nucleolus</location>
    </subcellularLocation>
</comment>
<dbReference type="EMBL" id="LK023327">
    <property type="protein sequence ID" value="CDS08808.1"/>
    <property type="molecule type" value="Genomic_DNA"/>
</dbReference>
<dbReference type="Pfam" id="PF24892">
    <property type="entry name" value="UTP6_C"/>
    <property type="match status" value="1"/>
</dbReference>
<dbReference type="SUPFAM" id="SSF48452">
    <property type="entry name" value="TPR-like"/>
    <property type="match status" value="1"/>
</dbReference>
<dbReference type="GO" id="GO:0030515">
    <property type="term" value="F:snoRNA binding"/>
    <property type="evidence" value="ECO:0007669"/>
    <property type="project" value="InterPro"/>
</dbReference>
<dbReference type="Pfam" id="PF08640">
    <property type="entry name" value="U3_assoc_6"/>
    <property type="match status" value="1"/>
</dbReference>
<dbReference type="InterPro" id="IPR011990">
    <property type="entry name" value="TPR-like_helical_dom_sf"/>
</dbReference>
<organism evidence="8">
    <name type="scientific">Lichtheimia ramosa</name>
    <dbReference type="NCBI Taxonomy" id="688394"/>
    <lineage>
        <taxon>Eukaryota</taxon>
        <taxon>Fungi</taxon>
        <taxon>Fungi incertae sedis</taxon>
        <taxon>Mucoromycota</taxon>
        <taxon>Mucoromycotina</taxon>
        <taxon>Mucoromycetes</taxon>
        <taxon>Mucorales</taxon>
        <taxon>Lichtheimiaceae</taxon>
        <taxon>Lichtheimia</taxon>
    </lineage>
</organism>
<feature type="domain" description="U3 small nucleolar RNA-associated protein 6 homolog C-terminal" evidence="7">
    <location>
        <begin position="370"/>
        <end position="644"/>
    </location>
</feature>
<evidence type="ECO:0000256" key="2">
    <source>
        <dbReference type="ARBA" id="ARBA00010734"/>
    </source>
</evidence>
<reference evidence="8" key="1">
    <citation type="journal article" date="2014" name="Genome Announc.">
        <title>De novo whole-genome sequence and genome annotation of Lichtheimia ramosa.</title>
        <authorList>
            <person name="Linde J."/>
            <person name="Schwartze V."/>
            <person name="Binder U."/>
            <person name="Lass-Florl C."/>
            <person name="Voigt K."/>
            <person name="Horn F."/>
        </authorList>
    </citation>
    <scope>NUCLEOTIDE SEQUENCE</scope>
    <source>
        <strain evidence="8">JMRC FSU:6197</strain>
    </source>
</reference>
<evidence type="ECO:0008006" key="9">
    <source>
        <dbReference type="Google" id="ProtNLM"/>
    </source>
</evidence>
<sequence>MADNVQYYLEQMVPELEDLEKKGLFSKTEIKSIIKKRTKLEYAIRRRIPKKIDYLRYIEYEMNVETLRKKRKARIDTTSNDEEFGISEFSIKQRINALFQRALMKFKGDISLWLEYIEHVKSTKSYNLLSGIFVNALQIHPTKALLWIMASSWEFEHNANPASARVDQVLMQRGLRLNPTDELLWHEYFRLELLYVEKIKLRRRVLGIDDESLEKQKDAKPEDKMDVDWNNDDAIKLPTITGEEAEDWKNASDERKTVKKMEDSAAEALKEGNNPILQGILATIVYDNAIQAIPNDLAFRTKFIDIYRQFTDPEKGCEHVVETIQRDMADRPDARAYLASRHLFVQKTEEDGTSKYIACSDPAFVPALKACVEEFNQAIQDLPNAEMHERYIEFLQGWIDITTEENMQLYLRKVLQRVFKSAQKKNVLSPKIYQLHIENLMDSDKEKAHQVAINATEAYPRSAELWIIRIDLAKVDEDKAKLYKKALDRCPESYNLWESYNDWINMQHVEGSMSLEETDKVYTRACESVTSLLPSLTTSTEERDRIKDLILSGYVDWALSTSGIDGARTAYRKIIQNFYPTFAFYNTCLGIEKEHGKDDSIEYVYEMALRSNDHKEELYREYIQHLREQRKFKKADHVLWKACKEVPDFDTKASN</sequence>
<gene>
    <name evidence="8" type="ORF">LRAMOSA10169</name>
</gene>
<dbReference type="PANTHER" id="PTHR23271">
    <property type="entry name" value="HEPATOCELLULAR CARCINOMA-ASSOCIATED ANTIGEN 66"/>
    <property type="match status" value="1"/>
</dbReference>
<dbReference type="AlphaFoldDB" id="A0A077WNV2"/>
<dbReference type="Gene3D" id="1.25.40.10">
    <property type="entry name" value="Tetratricopeptide repeat domain"/>
    <property type="match status" value="2"/>
</dbReference>
<evidence type="ECO:0000256" key="4">
    <source>
        <dbReference type="ARBA" id="ARBA00022737"/>
    </source>
</evidence>
<dbReference type="InterPro" id="IPR056907">
    <property type="entry name" value="UTP6_C"/>
</dbReference>
<dbReference type="InterPro" id="IPR013949">
    <property type="entry name" value="Utp6"/>
</dbReference>
<dbReference type="InterPro" id="IPR055347">
    <property type="entry name" value="UTP6_N"/>
</dbReference>
<dbReference type="InterPro" id="IPR003107">
    <property type="entry name" value="HAT"/>
</dbReference>
<feature type="domain" description="U3 small nucleolar RNA-associated protein 6 N-terminal" evidence="6">
    <location>
        <begin position="9"/>
        <end position="93"/>
    </location>
</feature>
<dbReference type="OrthoDB" id="28112at2759"/>
<evidence type="ECO:0000256" key="1">
    <source>
        <dbReference type="ARBA" id="ARBA00004604"/>
    </source>
</evidence>
<keyword evidence="5" id="KW-0539">Nucleus</keyword>
<keyword evidence="3" id="KW-0698">rRNA processing</keyword>
<evidence type="ECO:0000313" key="8">
    <source>
        <dbReference type="EMBL" id="CDS08808.1"/>
    </source>
</evidence>